<evidence type="ECO:0000256" key="7">
    <source>
        <dbReference type="SAM" id="MobiDB-lite"/>
    </source>
</evidence>
<feature type="domain" description="OmpR/PhoB-type" evidence="8">
    <location>
        <begin position="150"/>
        <end position="248"/>
    </location>
</feature>
<proteinExistence type="predicted"/>
<dbReference type="PANTHER" id="PTHR48111">
    <property type="entry name" value="REGULATOR OF RPOS"/>
    <property type="match status" value="1"/>
</dbReference>
<dbReference type="SUPFAM" id="SSF46894">
    <property type="entry name" value="C-terminal effector domain of the bipartite response regulators"/>
    <property type="match status" value="1"/>
</dbReference>
<gene>
    <name evidence="9" type="ORF">SAMN05444169_7241</name>
</gene>
<accession>A0A1M5SMV5</accession>
<evidence type="ECO:0000256" key="1">
    <source>
        <dbReference type="ARBA" id="ARBA00022553"/>
    </source>
</evidence>
<dbReference type="Pfam" id="PF00486">
    <property type="entry name" value="Trans_reg_C"/>
    <property type="match status" value="1"/>
</dbReference>
<keyword evidence="5" id="KW-0804">Transcription</keyword>
<evidence type="ECO:0000256" key="5">
    <source>
        <dbReference type="ARBA" id="ARBA00023163"/>
    </source>
</evidence>
<keyword evidence="3" id="KW-0805">Transcription regulation</keyword>
<dbReference type="GO" id="GO:0005829">
    <property type="term" value="C:cytosol"/>
    <property type="evidence" value="ECO:0007669"/>
    <property type="project" value="TreeGrafter"/>
</dbReference>
<feature type="DNA-binding region" description="OmpR/PhoB-type" evidence="6">
    <location>
        <begin position="150"/>
        <end position="248"/>
    </location>
</feature>
<dbReference type="SMART" id="SM00862">
    <property type="entry name" value="Trans_reg_C"/>
    <property type="match status" value="1"/>
</dbReference>
<sequence>MRAHNTSLDTSHRTDTAFVGADSAISEPRSGSIHLLTSSPGSRDHHSVVRSTRLPPRLQYETAEVLADIDGLSVLVRFHVQDIPAEMRSEFVSRGVDVHSLLSSTLEKMVDRMRGSCQRTNAPPPKTPLATVALMSSGEPLAQPPAPLNETVLRVGPIELDLLDRTAKRGDRRIDLRPREFQLLKYMMQRSDELLTRATLLRDVWHYKFVPKTNLVDVHLGRLRRKVDGSNEAPLIRNVRGEGFVLSATPFLQGSPPRAANVGDCDANEFFRNIGAVGVCCIDEVNFQFGQPLQRSQRFGPIGRLAPDARACERRCWPRS</sequence>
<dbReference type="GO" id="GO:0000976">
    <property type="term" value="F:transcription cis-regulatory region binding"/>
    <property type="evidence" value="ECO:0007669"/>
    <property type="project" value="TreeGrafter"/>
</dbReference>
<dbReference type="PANTHER" id="PTHR48111:SF76">
    <property type="entry name" value="TWO-COMPONENT RESPONSE REGULATOR"/>
    <property type="match status" value="1"/>
</dbReference>
<dbReference type="GO" id="GO:0000156">
    <property type="term" value="F:phosphorelay response regulator activity"/>
    <property type="evidence" value="ECO:0007669"/>
    <property type="project" value="TreeGrafter"/>
</dbReference>
<keyword evidence="1" id="KW-0597">Phosphoprotein</keyword>
<evidence type="ECO:0000256" key="4">
    <source>
        <dbReference type="ARBA" id="ARBA00023125"/>
    </source>
</evidence>
<protein>
    <submittedName>
        <fullName evidence="9">Transcriptional regulatory protein, C terminal</fullName>
    </submittedName>
</protein>
<reference evidence="9 10" key="1">
    <citation type="submission" date="2016-11" db="EMBL/GenBank/DDBJ databases">
        <authorList>
            <person name="Jaros S."/>
            <person name="Januszkiewicz K."/>
            <person name="Wedrychowicz H."/>
        </authorList>
    </citation>
    <scope>NUCLEOTIDE SEQUENCE [LARGE SCALE GENOMIC DNA]</scope>
    <source>
        <strain evidence="9 10">GAS242</strain>
    </source>
</reference>
<evidence type="ECO:0000256" key="2">
    <source>
        <dbReference type="ARBA" id="ARBA00023012"/>
    </source>
</evidence>
<dbReference type="AlphaFoldDB" id="A0A1M5SMV5"/>
<dbReference type="Proteomes" id="UP000190675">
    <property type="component" value="Chromosome I"/>
</dbReference>
<keyword evidence="2" id="KW-0902">Two-component regulatory system</keyword>
<evidence type="ECO:0000313" key="10">
    <source>
        <dbReference type="Proteomes" id="UP000190675"/>
    </source>
</evidence>
<dbReference type="CDD" id="cd00383">
    <property type="entry name" value="trans_reg_C"/>
    <property type="match status" value="1"/>
</dbReference>
<evidence type="ECO:0000259" key="8">
    <source>
        <dbReference type="PROSITE" id="PS51755"/>
    </source>
</evidence>
<name>A0A1M5SMV5_9BRAD</name>
<dbReference type="PROSITE" id="PS51755">
    <property type="entry name" value="OMPR_PHOB"/>
    <property type="match status" value="1"/>
</dbReference>
<evidence type="ECO:0000313" key="9">
    <source>
        <dbReference type="EMBL" id="SHH39815.1"/>
    </source>
</evidence>
<dbReference type="OrthoDB" id="8228121at2"/>
<keyword evidence="4 6" id="KW-0238">DNA-binding</keyword>
<dbReference type="InterPro" id="IPR036388">
    <property type="entry name" value="WH-like_DNA-bd_sf"/>
</dbReference>
<dbReference type="GO" id="GO:0032993">
    <property type="term" value="C:protein-DNA complex"/>
    <property type="evidence" value="ECO:0007669"/>
    <property type="project" value="TreeGrafter"/>
</dbReference>
<evidence type="ECO:0000256" key="6">
    <source>
        <dbReference type="PROSITE-ProRule" id="PRU01091"/>
    </source>
</evidence>
<evidence type="ECO:0000256" key="3">
    <source>
        <dbReference type="ARBA" id="ARBA00023015"/>
    </source>
</evidence>
<dbReference type="GO" id="GO:0006355">
    <property type="term" value="P:regulation of DNA-templated transcription"/>
    <property type="evidence" value="ECO:0007669"/>
    <property type="project" value="InterPro"/>
</dbReference>
<dbReference type="InterPro" id="IPR001867">
    <property type="entry name" value="OmpR/PhoB-type_DNA-bd"/>
</dbReference>
<organism evidence="9 10">
    <name type="scientific">Bradyrhizobium erythrophlei</name>
    <dbReference type="NCBI Taxonomy" id="1437360"/>
    <lineage>
        <taxon>Bacteria</taxon>
        <taxon>Pseudomonadati</taxon>
        <taxon>Pseudomonadota</taxon>
        <taxon>Alphaproteobacteria</taxon>
        <taxon>Hyphomicrobiales</taxon>
        <taxon>Nitrobacteraceae</taxon>
        <taxon>Bradyrhizobium</taxon>
    </lineage>
</organism>
<dbReference type="InterPro" id="IPR016032">
    <property type="entry name" value="Sig_transdc_resp-reg_C-effctor"/>
</dbReference>
<feature type="region of interest" description="Disordered" evidence="7">
    <location>
        <begin position="29"/>
        <end position="48"/>
    </location>
</feature>
<dbReference type="InterPro" id="IPR039420">
    <property type="entry name" value="WalR-like"/>
</dbReference>
<dbReference type="EMBL" id="LT670818">
    <property type="protein sequence ID" value="SHH39815.1"/>
    <property type="molecule type" value="Genomic_DNA"/>
</dbReference>
<dbReference type="FunFam" id="1.10.10.10:FF:000005">
    <property type="entry name" value="Two-component system response regulator"/>
    <property type="match status" value="1"/>
</dbReference>
<dbReference type="Gene3D" id="1.10.10.10">
    <property type="entry name" value="Winged helix-like DNA-binding domain superfamily/Winged helix DNA-binding domain"/>
    <property type="match status" value="1"/>
</dbReference>